<sequence>MTFVTKLLLWMLLLSMATLVLTGIFGNAQESSLAPIAGLCAGLSFWALIIKLLIDRPSSVRIEK</sequence>
<dbReference type="RefSeq" id="WP_089035883.1">
    <property type="nucleotide sequence ID" value="NZ_CP022278.1"/>
</dbReference>
<dbReference type="Proteomes" id="UP000198238">
    <property type="component" value="Chromosome"/>
</dbReference>
<evidence type="ECO:0000313" key="2">
    <source>
        <dbReference type="Proteomes" id="UP000198238"/>
    </source>
</evidence>
<accession>A0A220S0Z9</accession>
<gene>
    <name evidence="1" type="ORF">BG910_04930</name>
</gene>
<dbReference type="KEGG" id="nei:BG910_04930"/>
<protein>
    <submittedName>
        <fullName evidence="1">Uncharacterized protein</fullName>
    </submittedName>
</protein>
<evidence type="ECO:0000313" key="1">
    <source>
        <dbReference type="EMBL" id="ASK27170.1"/>
    </source>
</evidence>
<name>A0A220S0Z9_9NEIS</name>
<reference evidence="1 2" key="1">
    <citation type="submission" date="2017-06" db="EMBL/GenBank/DDBJ databases">
        <title>Neisseria chenwenguii sp. nov., isolated from the intestinal contents of Tibetan Plateau Pika in Yushu, Qinghai Province, China.</title>
        <authorList>
            <person name="Zhang G."/>
        </authorList>
    </citation>
    <scope>NUCLEOTIDE SEQUENCE [LARGE SCALE GENOMIC DNA]</scope>
    <source>
        <strain evidence="1 2">10023</strain>
    </source>
</reference>
<dbReference type="AlphaFoldDB" id="A0A220S0Z9"/>
<dbReference type="EMBL" id="CP022278">
    <property type="protein sequence ID" value="ASK27170.1"/>
    <property type="molecule type" value="Genomic_DNA"/>
</dbReference>
<organism evidence="1 2">
    <name type="scientific">Neisseria chenwenguii</name>
    <dbReference type="NCBI Taxonomy" id="1853278"/>
    <lineage>
        <taxon>Bacteria</taxon>
        <taxon>Pseudomonadati</taxon>
        <taxon>Pseudomonadota</taxon>
        <taxon>Betaproteobacteria</taxon>
        <taxon>Neisseriales</taxon>
        <taxon>Neisseriaceae</taxon>
        <taxon>Neisseria</taxon>
    </lineage>
</organism>
<proteinExistence type="predicted"/>
<keyword evidence="2" id="KW-1185">Reference proteome</keyword>